<dbReference type="InterPro" id="IPR032816">
    <property type="entry name" value="VTT_dom"/>
</dbReference>
<feature type="compositionally biased region" description="Polar residues" evidence="6">
    <location>
        <begin position="155"/>
        <end position="171"/>
    </location>
</feature>
<evidence type="ECO:0000256" key="7">
    <source>
        <dbReference type="SAM" id="Phobius"/>
    </source>
</evidence>
<keyword evidence="3 7" id="KW-0812">Transmembrane</keyword>
<organism evidence="9">
    <name type="scientific">Pseudo-nitzschia australis</name>
    <dbReference type="NCBI Taxonomy" id="44445"/>
    <lineage>
        <taxon>Eukaryota</taxon>
        <taxon>Sar</taxon>
        <taxon>Stramenopiles</taxon>
        <taxon>Ochrophyta</taxon>
        <taxon>Bacillariophyta</taxon>
        <taxon>Bacillariophyceae</taxon>
        <taxon>Bacillariophycidae</taxon>
        <taxon>Bacillariales</taxon>
        <taxon>Bacillariaceae</taxon>
        <taxon>Pseudo-nitzschia</taxon>
    </lineage>
</organism>
<keyword evidence="4 7" id="KW-1133">Transmembrane helix</keyword>
<feature type="transmembrane region" description="Helical" evidence="7">
    <location>
        <begin position="310"/>
        <end position="337"/>
    </location>
</feature>
<sequence>MSSTKKSFVELSIKGKPVGTLDIEQEQPPLPLPKPLTRSGKSKVTKRSLVELTEKKEPPLPPPEPLTRRDGTNETQRSFVELTINGETVGSLETTQPPQILTLGDETDGSDGHGGRRRNLVLSAFSGSIFNIFKSQREKDGDLTAKLQQQEEDSLSSASAGSGYRNSSSVPYANFGGPHSQFLQPQQQQYQSSPQVWNSIIRSHNRNESSLHNHEATNKNNKNNNNDVNANNREEDFINAASCNTSNASRRLKEFTTEFKSLLVDLIEYGKAKTWKKKLLTVILCGISALVFYDLFYGKQDCIVTQLHSFVVWMTTHHTAAVFAFVGIFVLSTLAFVPPTLLVFGAGYAFTVALDNVLAGVTAATISCFLGSCIGAILAFLRSRYMMRDLVKLFANRYPLVRAVDQALKVKHGLRIMLLLRFCPIIPYNALNYCCGITGVRLYDFTLSLVGILPFQIYTIILGATAGAAELQNLKNDDYTKRELVAFIVFIATGVIFGLIAIVYAWYLVKHELKRELSLSTVEFESMIRPSPSDRYSVDGGSERRASPSLSYHLQDDDNLFHDTASDKSVNISVSTTRGVPYREEGEEWFWMWS</sequence>
<evidence type="ECO:0000256" key="6">
    <source>
        <dbReference type="SAM" id="MobiDB-lite"/>
    </source>
</evidence>
<evidence type="ECO:0000259" key="8">
    <source>
        <dbReference type="Pfam" id="PF09335"/>
    </source>
</evidence>
<dbReference type="AlphaFoldDB" id="A0A7S4EQQ7"/>
<dbReference type="PANTHER" id="PTHR12677">
    <property type="entry name" value="GOLGI APPARATUS MEMBRANE PROTEIN TVP38-RELATED"/>
    <property type="match status" value="1"/>
</dbReference>
<dbReference type="GO" id="GO:0005886">
    <property type="term" value="C:plasma membrane"/>
    <property type="evidence" value="ECO:0007669"/>
    <property type="project" value="UniProtKB-SubCell"/>
</dbReference>
<proteinExistence type="predicted"/>
<dbReference type="InterPro" id="IPR015414">
    <property type="entry name" value="TMEM64"/>
</dbReference>
<feature type="region of interest" description="Disordered" evidence="6">
    <location>
        <begin position="141"/>
        <end position="195"/>
    </location>
</feature>
<keyword evidence="2" id="KW-1003">Cell membrane</keyword>
<evidence type="ECO:0000256" key="2">
    <source>
        <dbReference type="ARBA" id="ARBA00022475"/>
    </source>
</evidence>
<dbReference type="PANTHER" id="PTHR12677:SF59">
    <property type="entry name" value="GOLGI APPARATUS MEMBRANE PROTEIN TVP38-RELATED"/>
    <property type="match status" value="1"/>
</dbReference>
<reference evidence="9" key="1">
    <citation type="submission" date="2021-01" db="EMBL/GenBank/DDBJ databases">
        <authorList>
            <person name="Corre E."/>
            <person name="Pelletier E."/>
            <person name="Niang G."/>
            <person name="Scheremetjew M."/>
            <person name="Finn R."/>
            <person name="Kale V."/>
            <person name="Holt S."/>
            <person name="Cochrane G."/>
            <person name="Meng A."/>
            <person name="Brown T."/>
            <person name="Cohen L."/>
        </authorList>
    </citation>
    <scope>NUCLEOTIDE SEQUENCE</scope>
    <source>
        <strain evidence="9">10249 10 AB</strain>
    </source>
</reference>
<feature type="transmembrane region" description="Helical" evidence="7">
    <location>
        <begin position="484"/>
        <end position="509"/>
    </location>
</feature>
<evidence type="ECO:0000256" key="3">
    <source>
        <dbReference type="ARBA" id="ARBA00022692"/>
    </source>
</evidence>
<feature type="compositionally biased region" description="Polar residues" evidence="6">
    <location>
        <begin position="85"/>
        <end position="99"/>
    </location>
</feature>
<feature type="region of interest" description="Disordered" evidence="6">
    <location>
        <begin position="530"/>
        <end position="549"/>
    </location>
</feature>
<protein>
    <recommendedName>
        <fullName evidence="8">VTT domain-containing protein</fullName>
    </recommendedName>
</protein>
<feature type="domain" description="VTT" evidence="8">
    <location>
        <begin position="337"/>
        <end position="464"/>
    </location>
</feature>
<feature type="region of interest" description="Disordered" evidence="6">
    <location>
        <begin position="209"/>
        <end position="228"/>
    </location>
</feature>
<name>A0A7S4EQQ7_9STRA</name>
<evidence type="ECO:0000256" key="5">
    <source>
        <dbReference type="ARBA" id="ARBA00023136"/>
    </source>
</evidence>
<evidence type="ECO:0000313" key="9">
    <source>
        <dbReference type="EMBL" id="CAE0730017.1"/>
    </source>
</evidence>
<gene>
    <name evidence="9" type="ORF">PAUS00366_LOCUS22802</name>
</gene>
<feature type="compositionally biased region" description="Basic and acidic residues" evidence="6">
    <location>
        <begin position="48"/>
        <end position="58"/>
    </location>
</feature>
<feature type="compositionally biased region" description="Low complexity" evidence="6">
    <location>
        <begin position="218"/>
        <end position="228"/>
    </location>
</feature>
<keyword evidence="5 7" id="KW-0472">Membrane</keyword>
<feature type="transmembrane region" description="Helical" evidence="7">
    <location>
        <begin position="357"/>
        <end position="381"/>
    </location>
</feature>
<feature type="region of interest" description="Disordered" evidence="6">
    <location>
        <begin position="1"/>
        <end position="115"/>
    </location>
</feature>
<feature type="compositionally biased region" description="Low complexity" evidence="6">
    <location>
        <begin position="178"/>
        <end position="195"/>
    </location>
</feature>
<feature type="transmembrane region" description="Helical" evidence="7">
    <location>
        <begin position="445"/>
        <end position="464"/>
    </location>
</feature>
<dbReference type="Pfam" id="PF09335">
    <property type="entry name" value="VTT_dom"/>
    <property type="match status" value="1"/>
</dbReference>
<evidence type="ECO:0000256" key="1">
    <source>
        <dbReference type="ARBA" id="ARBA00004651"/>
    </source>
</evidence>
<accession>A0A7S4EQQ7</accession>
<feature type="transmembrane region" description="Helical" evidence="7">
    <location>
        <begin position="279"/>
        <end position="298"/>
    </location>
</feature>
<evidence type="ECO:0000256" key="4">
    <source>
        <dbReference type="ARBA" id="ARBA00022989"/>
    </source>
</evidence>
<dbReference type="EMBL" id="HBIX01034877">
    <property type="protein sequence ID" value="CAE0730017.1"/>
    <property type="molecule type" value="Transcribed_RNA"/>
</dbReference>
<comment type="subcellular location">
    <subcellularLocation>
        <location evidence="1">Cell membrane</location>
        <topology evidence="1">Multi-pass membrane protein</topology>
    </subcellularLocation>
</comment>